<dbReference type="Gene3D" id="3.10.180.10">
    <property type="entry name" value="2,3-Dihydroxybiphenyl 1,2-Dioxygenase, domain 1"/>
    <property type="match status" value="1"/>
</dbReference>
<proteinExistence type="predicted"/>
<accession>A0A2T0X6N3</accession>
<dbReference type="InterPro" id="IPR025870">
    <property type="entry name" value="Glyoxalase-like_dom"/>
</dbReference>
<comment type="caution">
    <text evidence="2">The sequence shown here is derived from an EMBL/GenBank/DDBJ whole genome shotgun (WGS) entry which is preliminary data.</text>
</comment>
<dbReference type="Pfam" id="PF13468">
    <property type="entry name" value="Glyoxalase_3"/>
    <property type="match status" value="1"/>
</dbReference>
<protein>
    <submittedName>
        <fullName evidence="2">Glyoxalase-like protein</fullName>
    </submittedName>
</protein>
<name>A0A2T0X6N3_9RHOB</name>
<keyword evidence="3" id="KW-1185">Reference proteome</keyword>
<dbReference type="Proteomes" id="UP000238801">
    <property type="component" value="Unassembled WGS sequence"/>
</dbReference>
<sequence>MMELDHLVVTGGDRDVAAAWVGRCLGAAPSGGGAHAVMGTHNRLWGLGPDYLEAIAPDPAVGAPGRPRWFELDGREGAPALTHWVARVPDIEAATAAAPGEWEVLDAERDGLRWRMAVAPSGRTPLGGAHPQMIQWLTEPAFERLPVQGRLTALLVICPEAEALRAALPLADGRVRIEAGPRGMRAEFEIGGATRRL</sequence>
<dbReference type="OrthoDB" id="8451710at2"/>
<reference evidence="2 3" key="1">
    <citation type="submission" date="2018-03" db="EMBL/GenBank/DDBJ databases">
        <title>Genomic Encyclopedia of Archaeal and Bacterial Type Strains, Phase II (KMG-II): from individual species to whole genera.</title>
        <authorList>
            <person name="Goeker M."/>
        </authorList>
    </citation>
    <scope>NUCLEOTIDE SEQUENCE [LARGE SCALE GENOMIC DNA]</scope>
    <source>
        <strain evidence="2 3">DSM 29318</strain>
    </source>
</reference>
<organism evidence="2 3">
    <name type="scientific">Hasllibacter halocynthiae</name>
    <dbReference type="NCBI Taxonomy" id="595589"/>
    <lineage>
        <taxon>Bacteria</taxon>
        <taxon>Pseudomonadati</taxon>
        <taxon>Pseudomonadota</taxon>
        <taxon>Alphaproteobacteria</taxon>
        <taxon>Rhodobacterales</taxon>
        <taxon>Roseobacteraceae</taxon>
        <taxon>Hasllibacter</taxon>
    </lineage>
</organism>
<gene>
    <name evidence="2" type="ORF">BCF33_0175</name>
</gene>
<dbReference type="InterPro" id="IPR029068">
    <property type="entry name" value="Glyas_Bleomycin-R_OHBP_Dase"/>
</dbReference>
<dbReference type="EMBL" id="PVTT01000001">
    <property type="protein sequence ID" value="PRY94583.1"/>
    <property type="molecule type" value="Genomic_DNA"/>
</dbReference>
<feature type="domain" description="Glyoxalase-like" evidence="1">
    <location>
        <begin position="4"/>
        <end position="168"/>
    </location>
</feature>
<evidence type="ECO:0000313" key="3">
    <source>
        <dbReference type="Proteomes" id="UP000238801"/>
    </source>
</evidence>
<dbReference type="AlphaFoldDB" id="A0A2T0X6N3"/>
<evidence type="ECO:0000259" key="1">
    <source>
        <dbReference type="Pfam" id="PF13468"/>
    </source>
</evidence>
<evidence type="ECO:0000313" key="2">
    <source>
        <dbReference type="EMBL" id="PRY94583.1"/>
    </source>
</evidence>
<dbReference type="RefSeq" id="WP_106159071.1">
    <property type="nucleotide sequence ID" value="NZ_PVTT01000001.1"/>
</dbReference>